<dbReference type="PANTHER" id="PTHR43194">
    <property type="entry name" value="HYDROLASE ALPHA/BETA FOLD FAMILY"/>
    <property type="match status" value="1"/>
</dbReference>
<dbReference type="Pfam" id="PF00561">
    <property type="entry name" value="Abhydrolase_1"/>
    <property type="match status" value="1"/>
</dbReference>
<protein>
    <recommendedName>
        <fullName evidence="1">AB hydrolase-1 domain-containing protein</fullName>
    </recommendedName>
</protein>
<dbReference type="Gene3D" id="3.40.50.1820">
    <property type="entry name" value="alpha/beta hydrolase"/>
    <property type="match status" value="1"/>
</dbReference>
<accession>A0AAV9INU3</accession>
<dbReference type="AlphaFoldDB" id="A0AAV9INU3"/>
<gene>
    <name evidence="2" type="ORF">GAYE_SCF65G6773</name>
</gene>
<evidence type="ECO:0000313" key="2">
    <source>
        <dbReference type="EMBL" id="KAK4528826.1"/>
    </source>
</evidence>
<keyword evidence="3" id="KW-1185">Reference proteome</keyword>
<dbReference type="EMBL" id="JANCYU010000070">
    <property type="protein sequence ID" value="KAK4528826.1"/>
    <property type="molecule type" value="Genomic_DNA"/>
</dbReference>
<dbReference type="PRINTS" id="PR00111">
    <property type="entry name" value="ABHYDROLASE"/>
</dbReference>
<dbReference type="Proteomes" id="UP001300502">
    <property type="component" value="Unassembled WGS sequence"/>
</dbReference>
<evidence type="ECO:0000313" key="3">
    <source>
        <dbReference type="Proteomes" id="UP001300502"/>
    </source>
</evidence>
<proteinExistence type="predicted"/>
<feature type="domain" description="AB hydrolase-1" evidence="1">
    <location>
        <begin position="27"/>
        <end position="267"/>
    </location>
</feature>
<name>A0AAV9INU3_9RHOD</name>
<dbReference type="InterPro" id="IPR050228">
    <property type="entry name" value="Carboxylesterase_BioH"/>
</dbReference>
<comment type="caution">
    <text evidence="2">The sequence shown here is derived from an EMBL/GenBank/DDBJ whole genome shotgun (WGS) entry which is preliminary data.</text>
</comment>
<dbReference type="InterPro" id="IPR029058">
    <property type="entry name" value="AB_hydrolase_fold"/>
</dbReference>
<sequence>MIAQTLQHFTTTDGVKLSYWIQGKGRPLVLLHGWSGSHKSFIKNLPVLAQQFQVIAPDFRGHGASDKPKQGFHVARLAADLNELLDHLSVDKDGAKSGLVVVGCSLGAAVIWSFVELFGCKRLGAAIFVDQSPLQLQSSDGSWKLGSKTLSDYASLVHLETLLRIQPEAVYQQNVHDCLFREPSKKEIDYFVSLSKEADAEFLAKLIKDHAMADWRPTLPHLQCPCLVIYGEQSKIFPEDAALYLADKLPRKMIQPFKFAGHWPYYEMPERFNDVIQDFIRNRMQQL</sequence>
<organism evidence="2 3">
    <name type="scientific">Galdieria yellowstonensis</name>
    <dbReference type="NCBI Taxonomy" id="3028027"/>
    <lineage>
        <taxon>Eukaryota</taxon>
        <taxon>Rhodophyta</taxon>
        <taxon>Bangiophyceae</taxon>
        <taxon>Galdieriales</taxon>
        <taxon>Galdieriaceae</taxon>
        <taxon>Galdieria</taxon>
    </lineage>
</organism>
<dbReference type="PANTHER" id="PTHR43194:SF2">
    <property type="entry name" value="PEROXISOMAL MEMBRANE PROTEIN LPX1"/>
    <property type="match status" value="1"/>
</dbReference>
<dbReference type="SUPFAM" id="SSF53474">
    <property type="entry name" value="alpha/beta-Hydrolases"/>
    <property type="match status" value="1"/>
</dbReference>
<reference evidence="2 3" key="1">
    <citation type="submission" date="2022-07" db="EMBL/GenBank/DDBJ databases">
        <title>Genome-wide signatures of adaptation to extreme environments.</title>
        <authorList>
            <person name="Cho C.H."/>
            <person name="Yoon H.S."/>
        </authorList>
    </citation>
    <scope>NUCLEOTIDE SEQUENCE [LARGE SCALE GENOMIC DNA]</scope>
    <source>
        <strain evidence="2 3">108.79 E11</strain>
    </source>
</reference>
<evidence type="ECO:0000259" key="1">
    <source>
        <dbReference type="Pfam" id="PF00561"/>
    </source>
</evidence>
<dbReference type="InterPro" id="IPR000073">
    <property type="entry name" value="AB_hydrolase_1"/>
</dbReference>